<evidence type="ECO:0000256" key="1">
    <source>
        <dbReference type="SAM" id="MobiDB-lite"/>
    </source>
</evidence>
<evidence type="ECO:0000313" key="3">
    <source>
        <dbReference type="Proteomes" id="UP001295444"/>
    </source>
</evidence>
<dbReference type="EMBL" id="OW240916">
    <property type="protein sequence ID" value="CAH2295202.1"/>
    <property type="molecule type" value="Genomic_DNA"/>
</dbReference>
<keyword evidence="3" id="KW-1185">Reference proteome</keyword>
<dbReference type="AlphaFoldDB" id="A0AAD1SBT1"/>
<name>A0AAD1SBT1_PELCU</name>
<proteinExistence type="predicted"/>
<feature type="region of interest" description="Disordered" evidence="1">
    <location>
        <begin position="1"/>
        <end position="21"/>
    </location>
</feature>
<protein>
    <submittedName>
        <fullName evidence="2">Uncharacterized protein</fullName>
    </submittedName>
</protein>
<accession>A0AAD1SBT1</accession>
<gene>
    <name evidence="2" type="ORF">PECUL_23A057465</name>
</gene>
<reference evidence="2" key="1">
    <citation type="submission" date="2022-03" db="EMBL/GenBank/DDBJ databases">
        <authorList>
            <person name="Alioto T."/>
            <person name="Alioto T."/>
            <person name="Gomez Garrido J."/>
        </authorList>
    </citation>
    <scope>NUCLEOTIDE SEQUENCE</scope>
</reference>
<feature type="compositionally biased region" description="Basic and acidic residues" evidence="1">
    <location>
        <begin position="1"/>
        <end position="10"/>
    </location>
</feature>
<organism evidence="2 3">
    <name type="scientific">Pelobates cultripes</name>
    <name type="common">Western spadefoot toad</name>
    <dbReference type="NCBI Taxonomy" id="61616"/>
    <lineage>
        <taxon>Eukaryota</taxon>
        <taxon>Metazoa</taxon>
        <taxon>Chordata</taxon>
        <taxon>Craniata</taxon>
        <taxon>Vertebrata</taxon>
        <taxon>Euteleostomi</taxon>
        <taxon>Amphibia</taxon>
        <taxon>Batrachia</taxon>
        <taxon>Anura</taxon>
        <taxon>Pelobatoidea</taxon>
        <taxon>Pelobatidae</taxon>
        <taxon>Pelobates</taxon>
    </lineage>
</organism>
<evidence type="ECO:0000313" key="2">
    <source>
        <dbReference type="EMBL" id="CAH2295202.1"/>
    </source>
</evidence>
<dbReference type="Proteomes" id="UP001295444">
    <property type="component" value="Chromosome 05"/>
</dbReference>
<sequence>MDLHQLETIHKRNPQPSTPTTLTAARDLLRRLTLHDTSKALMWLNQKYYEKGNKADSMLSRHLKHCIESKRISQVRTPKETLSNFPEQMGEVFQRYFENLYNHIPLNPTKATENQVLTVNFLKDLSH</sequence>